<sequence length="138" mass="14998">MSFGNLDEAKDAATAAATGFLGDIKQKMSKFVTLAPGNPEVTLQLRKKLDVEIPFAPDLRFSVGTDLTLCNQDAGNFGKVAYVPNFQARSVITPVPIRPRSRCERRSSRTSLPGGRLSPPTPRSVSIPTHIDASQLRF</sequence>
<protein>
    <submittedName>
        <fullName evidence="2">Predicted protein</fullName>
    </submittedName>
</protein>
<keyword evidence="3" id="KW-1185">Reference proteome</keyword>
<name>C1N7L6_MICPC</name>
<reference evidence="2 3" key="1">
    <citation type="journal article" date="2009" name="Science">
        <title>Green evolution and dynamic adaptations revealed by genomes of the marine picoeukaryotes Micromonas.</title>
        <authorList>
            <person name="Worden A.Z."/>
            <person name="Lee J.H."/>
            <person name="Mock T."/>
            <person name="Rouze P."/>
            <person name="Simmons M.P."/>
            <person name="Aerts A.L."/>
            <person name="Allen A.E."/>
            <person name="Cuvelier M.L."/>
            <person name="Derelle E."/>
            <person name="Everett M.V."/>
            <person name="Foulon E."/>
            <person name="Grimwood J."/>
            <person name="Gundlach H."/>
            <person name="Henrissat B."/>
            <person name="Napoli C."/>
            <person name="McDonald S.M."/>
            <person name="Parker M.S."/>
            <person name="Rombauts S."/>
            <person name="Salamov A."/>
            <person name="Von Dassow P."/>
            <person name="Badger J.H."/>
            <person name="Coutinho P.M."/>
            <person name="Demir E."/>
            <person name="Dubchak I."/>
            <person name="Gentemann C."/>
            <person name="Eikrem W."/>
            <person name="Gready J.E."/>
            <person name="John U."/>
            <person name="Lanier W."/>
            <person name="Lindquist E.A."/>
            <person name="Lucas S."/>
            <person name="Mayer K.F."/>
            <person name="Moreau H."/>
            <person name="Not F."/>
            <person name="Otillar R."/>
            <person name="Panaud O."/>
            <person name="Pangilinan J."/>
            <person name="Paulsen I."/>
            <person name="Piegu B."/>
            <person name="Poliakov A."/>
            <person name="Robbens S."/>
            <person name="Schmutz J."/>
            <person name="Toulza E."/>
            <person name="Wyss T."/>
            <person name="Zelensky A."/>
            <person name="Zhou K."/>
            <person name="Armbrust E.V."/>
            <person name="Bhattacharya D."/>
            <person name="Goodenough U.W."/>
            <person name="Van de Peer Y."/>
            <person name="Grigoriev I.V."/>
        </authorList>
    </citation>
    <scope>NUCLEOTIDE SEQUENCE [LARGE SCALE GENOMIC DNA]</scope>
    <source>
        <strain evidence="2 3">CCMP1545</strain>
    </source>
</reference>
<feature type="region of interest" description="Disordered" evidence="1">
    <location>
        <begin position="98"/>
        <end position="127"/>
    </location>
</feature>
<organism evidence="3">
    <name type="scientific">Micromonas pusilla (strain CCMP1545)</name>
    <name type="common">Picoplanktonic green alga</name>
    <dbReference type="NCBI Taxonomy" id="564608"/>
    <lineage>
        <taxon>Eukaryota</taxon>
        <taxon>Viridiplantae</taxon>
        <taxon>Chlorophyta</taxon>
        <taxon>Mamiellophyceae</taxon>
        <taxon>Mamiellales</taxon>
        <taxon>Mamiellaceae</taxon>
        <taxon>Micromonas</taxon>
    </lineage>
</organism>
<gene>
    <name evidence="2" type="ORF">MICPUCDRAFT_66145</name>
</gene>
<evidence type="ECO:0000313" key="2">
    <source>
        <dbReference type="EMBL" id="EEH51740.1"/>
    </source>
</evidence>
<accession>C1N7L6</accession>
<dbReference type="RefSeq" id="XP_003064118.1">
    <property type="nucleotide sequence ID" value="XM_003064072.1"/>
</dbReference>
<evidence type="ECO:0000256" key="1">
    <source>
        <dbReference type="SAM" id="MobiDB-lite"/>
    </source>
</evidence>
<dbReference type="EMBL" id="GG663750">
    <property type="protein sequence ID" value="EEH51740.1"/>
    <property type="molecule type" value="Genomic_DNA"/>
</dbReference>
<dbReference type="AlphaFoldDB" id="C1N7L6"/>
<dbReference type="Proteomes" id="UP000001876">
    <property type="component" value="Unassembled WGS sequence"/>
</dbReference>
<dbReference type="GeneID" id="9689367"/>
<proteinExistence type="predicted"/>
<dbReference type="KEGG" id="mpp:MICPUCDRAFT_66145"/>
<evidence type="ECO:0000313" key="3">
    <source>
        <dbReference type="Proteomes" id="UP000001876"/>
    </source>
</evidence>